<reference evidence="2 3" key="1">
    <citation type="submission" date="2021-05" db="EMBL/GenBank/DDBJ databases">
        <title>Genetic and Functional Diversity in Clade A Lucinid endosymbionts from the Bahamas.</title>
        <authorList>
            <person name="Giani N.M."/>
            <person name="Engel A.S."/>
            <person name="Campbell B.J."/>
        </authorList>
    </citation>
    <scope>NUCLEOTIDE SEQUENCE [LARGE SCALE GENOMIC DNA]</scope>
    <source>
        <strain evidence="2">LUC16012Gg_MoonRockCtena</strain>
    </source>
</reference>
<dbReference type="AlphaFoldDB" id="A0A944MBN0"/>
<gene>
    <name evidence="2" type="ORF">KME65_15760</name>
</gene>
<dbReference type="Pfam" id="PF04338">
    <property type="entry name" value="DUF481"/>
    <property type="match status" value="1"/>
</dbReference>
<proteinExistence type="predicted"/>
<accession>A0A944MBN0</accession>
<evidence type="ECO:0000313" key="3">
    <source>
        <dbReference type="Proteomes" id="UP000770889"/>
    </source>
</evidence>
<sequence length="243" mass="27464">MSIRHVFIAFTLYAFTAIANSLGADEENWKHEVEAGLNGASGNSDSINLHTGYSGSYKDANHGWKFVTAYDKARSDGVESRNQFIADLLKDWYWTDNPWFAFVQGRYDWDEFKEWDYRLAASAGVGYEFIKGASFYLVGRAGLGGNKTYGDVEEVFTQEATLGFDAAWTISERESVDFKITFYPSLEQDGEYRNISSFNWRMTMSEQGALAMKIGLINEYDSLAAPGTEKSDFKYNLSLVWGL</sequence>
<organism evidence="2 3">
    <name type="scientific">Candidatus Thiodiazotropha taylori</name>
    <dbReference type="NCBI Taxonomy" id="2792791"/>
    <lineage>
        <taxon>Bacteria</taxon>
        <taxon>Pseudomonadati</taxon>
        <taxon>Pseudomonadota</taxon>
        <taxon>Gammaproteobacteria</taxon>
        <taxon>Chromatiales</taxon>
        <taxon>Sedimenticolaceae</taxon>
        <taxon>Candidatus Thiodiazotropha</taxon>
    </lineage>
</organism>
<comment type="caution">
    <text evidence="2">The sequence shown here is derived from an EMBL/GenBank/DDBJ whole genome shotgun (WGS) entry which is preliminary data.</text>
</comment>
<feature type="chain" id="PRO_5036983509" evidence="1">
    <location>
        <begin position="20"/>
        <end position="243"/>
    </location>
</feature>
<evidence type="ECO:0000256" key="1">
    <source>
        <dbReference type="SAM" id="SignalP"/>
    </source>
</evidence>
<protein>
    <submittedName>
        <fullName evidence="2">DUF481 domain-containing protein</fullName>
    </submittedName>
</protein>
<evidence type="ECO:0000313" key="2">
    <source>
        <dbReference type="EMBL" id="MBT2990412.1"/>
    </source>
</evidence>
<name>A0A944MBN0_9GAMM</name>
<feature type="signal peptide" evidence="1">
    <location>
        <begin position="1"/>
        <end position="19"/>
    </location>
</feature>
<dbReference type="InterPro" id="IPR007433">
    <property type="entry name" value="DUF481"/>
</dbReference>
<keyword evidence="1" id="KW-0732">Signal</keyword>
<dbReference type="Proteomes" id="UP000770889">
    <property type="component" value="Unassembled WGS sequence"/>
</dbReference>
<dbReference type="EMBL" id="JAHHGM010000016">
    <property type="protein sequence ID" value="MBT2990412.1"/>
    <property type="molecule type" value="Genomic_DNA"/>
</dbReference>